<feature type="compositionally biased region" description="Basic and acidic residues" evidence="2">
    <location>
        <begin position="32"/>
        <end position="61"/>
    </location>
</feature>
<dbReference type="AlphaFoldDB" id="A0A1Z8AIF8"/>
<evidence type="ECO:0000256" key="1">
    <source>
        <dbReference type="ARBA" id="ARBA00009129"/>
    </source>
</evidence>
<dbReference type="InterPro" id="IPR050423">
    <property type="entry name" value="UPF0337_stress_rsp"/>
</dbReference>
<comment type="caution">
    <text evidence="4">The sequence shown here is derived from an EMBL/GenBank/DDBJ whole genome shotgun (WGS) entry which is preliminary data.</text>
</comment>
<reference evidence="5" key="1">
    <citation type="journal article" date="2017" name="Proc. Natl. Acad. Sci. U.S.A.">
        <title>Simulation of Deepwater Horizon oil plume reveals substrate specialization within a complex community of hydrocarbon-degraders.</title>
        <authorList>
            <person name="Hu P."/>
            <person name="Dubinsky E.A."/>
            <person name="Probst A.J."/>
            <person name="Wang J."/>
            <person name="Sieber C.M.K."/>
            <person name="Tom L.M."/>
            <person name="Gardinali P."/>
            <person name="Banfield J.F."/>
            <person name="Atlas R.M."/>
            <person name="Andersen G.L."/>
        </authorList>
    </citation>
    <scope>NUCLEOTIDE SEQUENCE [LARGE SCALE GENOMIC DNA]</scope>
</reference>
<dbReference type="PANTHER" id="PTHR34977:SF1">
    <property type="entry name" value="UPF0337 PROTEIN YJBJ"/>
    <property type="match status" value="1"/>
</dbReference>
<organism evidence="4 5">
    <name type="scientific">Nonlabens dokdonensis</name>
    <dbReference type="NCBI Taxonomy" id="328515"/>
    <lineage>
        <taxon>Bacteria</taxon>
        <taxon>Pseudomonadati</taxon>
        <taxon>Bacteroidota</taxon>
        <taxon>Flavobacteriia</taxon>
        <taxon>Flavobacteriales</taxon>
        <taxon>Flavobacteriaceae</taxon>
        <taxon>Nonlabens</taxon>
    </lineage>
</organism>
<accession>A0A1Z8AIF8</accession>
<evidence type="ECO:0000313" key="4">
    <source>
        <dbReference type="EMBL" id="OUS10125.1"/>
    </source>
</evidence>
<dbReference type="SUPFAM" id="SSF69047">
    <property type="entry name" value="Hypothetical protein YjbJ"/>
    <property type="match status" value="1"/>
</dbReference>
<evidence type="ECO:0000256" key="2">
    <source>
        <dbReference type="SAM" id="MobiDB-lite"/>
    </source>
</evidence>
<dbReference type="InterPro" id="IPR036629">
    <property type="entry name" value="YjbJ_sf"/>
</dbReference>
<dbReference type="EMBL" id="MAAX01000201">
    <property type="protein sequence ID" value="OUS10125.1"/>
    <property type="molecule type" value="Genomic_DNA"/>
</dbReference>
<name>A0A1Z8AIF8_9FLAO</name>
<dbReference type="RefSeq" id="WP_303687914.1">
    <property type="nucleotide sequence ID" value="NZ_CAJXYO010000048.1"/>
</dbReference>
<protein>
    <submittedName>
        <fullName evidence="4">CsbD family protein</fullName>
    </submittedName>
</protein>
<feature type="domain" description="CsbD-like" evidence="3">
    <location>
        <begin position="5"/>
        <end position="55"/>
    </location>
</feature>
<dbReference type="Proteomes" id="UP000196102">
    <property type="component" value="Unassembled WGS sequence"/>
</dbReference>
<feature type="compositionally biased region" description="Basic and acidic residues" evidence="2">
    <location>
        <begin position="1"/>
        <end position="22"/>
    </location>
</feature>
<dbReference type="PANTHER" id="PTHR34977">
    <property type="entry name" value="UPF0337 PROTEIN YJBJ"/>
    <property type="match status" value="1"/>
</dbReference>
<dbReference type="Gene3D" id="1.10.1470.10">
    <property type="entry name" value="YjbJ"/>
    <property type="match status" value="1"/>
</dbReference>
<dbReference type="InterPro" id="IPR008462">
    <property type="entry name" value="CsbD"/>
</dbReference>
<sequence length="61" mass="6654">MSDKELEGKLDQAKGKVKEEVGKLTNDSSTEAEGKADQTEGKIKEGLGEAKRKIKNTFDSK</sequence>
<evidence type="ECO:0000259" key="3">
    <source>
        <dbReference type="Pfam" id="PF05532"/>
    </source>
</evidence>
<gene>
    <name evidence="4" type="ORF">A9Q93_13160</name>
</gene>
<comment type="similarity">
    <text evidence="1">Belongs to the UPF0337 (CsbD) family.</text>
</comment>
<evidence type="ECO:0000313" key="5">
    <source>
        <dbReference type="Proteomes" id="UP000196102"/>
    </source>
</evidence>
<dbReference type="Pfam" id="PF05532">
    <property type="entry name" value="CsbD"/>
    <property type="match status" value="1"/>
</dbReference>
<feature type="region of interest" description="Disordered" evidence="2">
    <location>
        <begin position="1"/>
        <end position="61"/>
    </location>
</feature>
<proteinExistence type="inferred from homology"/>